<dbReference type="CDD" id="cd00586">
    <property type="entry name" value="4HBT"/>
    <property type="match status" value="1"/>
</dbReference>
<comment type="caution">
    <text evidence="3">The sequence shown here is derived from an EMBL/GenBank/DDBJ whole genome shotgun (WGS) entry which is preliminary data.</text>
</comment>
<evidence type="ECO:0000256" key="1">
    <source>
        <dbReference type="ARBA" id="ARBA00005953"/>
    </source>
</evidence>
<keyword evidence="2" id="KW-0378">Hydrolase</keyword>
<organism evidence="3 4">
    <name type="scientific">Plastoroseomonas arctica</name>
    <dbReference type="NCBI Taxonomy" id="1509237"/>
    <lineage>
        <taxon>Bacteria</taxon>
        <taxon>Pseudomonadati</taxon>
        <taxon>Pseudomonadota</taxon>
        <taxon>Alphaproteobacteria</taxon>
        <taxon>Acetobacterales</taxon>
        <taxon>Acetobacteraceae</taxon>
        <taxon>Plastoroseomonas</taxon>
    </lineage>
</organism>
<dbReference type="EMBL" id="JAAEDH010000001">
    <property type="protein sequence ID" value="MBR0653557.1"/>
    <property type="molecule type" value="Genomic_DNA"/>
</dbReference>
<protein>
    <submittedName>
        <fullName evidence="3">Acyl-CoA thioesterase</fullName>
    </submittedName>
</protein>
<gene>
    <name evidence="3" type="ORF">GXW79_00540</name>
</gene>
<reference evidence="3" key="2">
    <citation type="journal article" date="2021" name="Syst. Appl. Microbiol.">
        <title>Roseomonas hellenica sp. nov., isolated from roots of wild-growing Alkanna tinctoria.</title>
        <authorList>
            <person name="Rat A."/>
            <person name="Naranjo H.D."/>
            <person name="Lebbe L."/>
            <person name="Cnockaert M."/>
            <person name="Krigas N."/>
            <person name="Grigoriadou K."/>
            <person name="Maloupa E."/>
            <person name="Willems A."/>
        </authorList>
    </citation>
    <scope>NUCLEOTIDE SEQUENCE</scope>
    <source>
        <strain evidence="3">LMG 28251</strain>
    </source>
</reference>
<proteinExistence type="inferred from homology"/>
<dbReference type="Pfam" id="PF13279">
    <property type="entry name" value="4HBT_2"/>
    <property type="match status" value="1"/>
</dbReference>
<sequence length="158" mass="17542">MPDTRAAYRRFFAFDTRWHDNDAYGHINNVVYYAFFDTAVARFLTEEGVLEIPTSPAVGLVVETQCRYFAPVSFPDRVTCGLRCARVGTASVQYELAIFRNDEDAACAEGYFVHVYVERADQGRSTPIPARLRAALEGLVTGRGAPLHPTAKPPTLPP</sequence>
<dbReference type="RefSeq" id="WP_211872258.1">
    <property type="nucleotide sequence ID" value="NZ_JAAEDH010000001.1"/>
</dbReference>
<evidence type="ECO:0000313" key="4">
    <source>
        <dbReference type="Proteomes" id="UP001196068"/>
    </source>
</evidence>
<evidence type="ECO:0000256" key="2">
    <source>
        <dbReference type="ARBA" id="ARBA00022801"/>
    </source>
</evidence>
<reference evidence="3" key="1">
    <citation type="submission" date="2020-01" db="EMBL/GenBank/DDBJ databases">
        <authorList>
            <person name="Rat A."/>
        </authorList>
    </citation>
    <scope>NUCLEOTIDE SEQUENCE</scope>
    <source>
        <strain evidence="3">LMG 28251</strain>
    </source>
</reference>
<dbReference type="PANTHER" id="PTHR31793">
    <property type="entry name" value="4-HYDROXYBENZOYL-COA THIOESTERASE FAMILY MEMBER"/>
    <property type="match status" value="1"/>
</dbReference>
<dbReference type="SUPFAM" id="SSF54637">
    <property type="entry name" value="Thioesterase/thiol ester dehydrase-isomerase"/>
    <property type="match status" value="1"/>
</dbReference>
<dbReference type="Proteomes" id="UP001196068">
    <property type="component" value="Unassembled WGS sequence"/>
</dbReference>
<name>A0AAF1JU37_9PROT</name>
<accession>A0AAF1JU37</accession>
<dbReference type="Gene3D" id="3.10.129.10">
    <property type="entry name" value="Hotdog Thioesterase"/>
    <property type="match status" value="1"/>
</dbReference>
<dbReference type="AlphaFoldDB" id="A0AAF1JU37"/>
<dbReference type="InterPro" id="IPR029069">
    <property type="entry name" value="HotDog_dom_sf"/>
</dbReference>
<dbReference type="GO" id="GO:0047617">
    <property type="term" value="F:fatty acyl-CoA hydrolase activity"/>
    <property type="evidence" value="ECO:0007669"/>
    <property type="project" value="TreeGrafter"/>
</dbReference>
<evidence type="ECO:0000313" key="3">
    <source>
        <dbReference type="EMBL" id="MBR0653557.1"/>
    </source>
</evidence>
<dbReference type="InterPro" id="IPR050563">
    <property type="entry name" value="4-hydroxybenzoyl-CoA_TE"/>
</dbReference>
<keyword evidence="4" id="KW-1185">Reference proteome</keyword>
<comment type="similarity">
    <text evidence="1">Belongs to the 4-hydroxybenzoyl-CoA thioesterase family.</text>
</comment>
<dbReference type="PANTHER" id="PTHR31793:SF27">
    <property type="entry name" value="NOVEL THIOESTERASE SUPERFAMILY DOMAIN AND SAPOSIN A-TYPE DOMAIN CONTAINING PROTEIN (0610012H03RIK)"/>
    <property type="match status" value="1"/>
</dbReference>